<dbReference type="PANTHER" id="PTHR30001:SF1">
    <property type="entry name" value="RIBONUCLEASE E_G-LIKE PROTEIN, CHLOROPLASTIC"/>
    <property type="match status" value="1"/>
</dbReference>
<dbReference type="Pfam" id="PF10150">
    <property type="entry name" value="RNase_E_G"/>
    <property type="match status" value="2"/>
</dbReference>
<dbReference type="GO" id="GO:0006364">
    <property type="term" value="P:rRNA processing"/>
    <property type="evidence" value="ECO:0007669"/>
    <property type="project" value="TreeGrafter"/>
</dbReference>
<comment type="cofactor">
    <cofactor evidence="1">
        <name>Mg(2+)</name>
        <dbReference type="ChEBI" id="CHEBI:18420"/>
    </cofactor>
</comment>
<dbReference type="GO" id="GO:0016787">
    <property type="term" value="F:hydrolase activity"/>
    <property type="evidence" value="ECO:0007669"/>
    <property type="project" value="UniProtKB-KW"/>
</dbReference>
<dbReference type="GO" id="GO:0004540">
    <property type="term" value="F:RNA nuclease activity"/>
    <property type="evidence" value="ECO:0007669"/>
    <property type="project" value="InterPro"/>
</dbReference>
<evidence type="ECO:0000256" key="1">
    <source>
        <dbReference type="ARBA" id="ARBA00001946"/>
    </source>
</evidence>
<dbReference type="InterPro" id="IPR019307">
    <property type="entry name" value="RNA-bd_AU-1/RNase_E/G"/>
</dbReference>
<dbReference type="OrthoDB" id="9804278at2"/>
<evidence type="ECO:0000256" key="3">
    <source>
        <dbReference type="ARBA" id="ARBA00022723"/>
    </source>
</evidence>
<dbReference type="GO" id="GO:0004519">
    <property type="term" value="F:endonuclease activity"/>
    <property type="evidence" value="ECO:0007669"/>
    <property type="project" value="UniProtKB-KW"/>
</dbReference>
<name>A0A844HHG0_9RHOB</name>
<keyword evidence="5" id="KW-0378">Hydrolase</keyword>
<dbReference type="GO" id="GO:0046872">
    <property type="term" value="F:metal ion binding"/>
    <property type="evidence" value="ECO:0007669"/>
    <property type="project" value="UniProtKB-KW"/>
</dbReference>
<feature type="domain" description="RNA-binding protein AU-1/Ribonuclease E/G" evidence="8">
    <location>
        <begin position="105"/>
        <end position="207"/>
    </location>
</feature>
<proteinExistence type="predicted"/>
<dbReference type="GO" id="GO:0005737">
    <property type="term" value="C:cytoplasm"/>
    <property type="evidence" value="ECO:0007669"/>
    <property type="project" value="TreeGrafter"/>
</dbReference>
<evidence type="ECO:0000256" key="7">
    <source>
        <dbReference type="ARBA" id="ARBA00022884"/>
    </source>
</evidence>
<dbReference type="RefSeq" id="WP_155037793.1">
    <property type="nucleotide sequence ID" value="NZ_JBHGCD010000008.1"/>
</dbReference>
<dbReference type="Proteomes" id="UP000449846">
    <property type="component" value="Unassembled WGS sequence"/>
</dbReference>
<dbReference type="GO" id="GO:0003723">
    <property type="term" value="F:RNA binding"/>
    <property type="evidence" value="ECO:0007669"/>
    <property type="project" value="UniProtKB-KW"/>
</dbReference>
<gene>
    <name evidence="9" type="ORF">GL300_01430</name>
</gene>
<evidence type="ECO:0000256" key="5">
    <source>
        <dbReference type="ARBA" id="ARBA00022801"/>
    </source>
</evidence>
<evidence type="ECO:0000256" key="6">
    <source>
        <dbReference type="ARBA" id="ARBA00022842"/>
    </source>
</evidence>
<evidence type="ECO:0000256" key="2">
    <source>
        <dbReference type="ARBA" id="ARBA00022722"/>
    </source>
</evidence>
<feature type="domain" description="RNA-binding protein AU-1/Ribonuclease E/G" evidence="8">
    <location>
        <begin position="213"/>
        <end position="338"/>
    </location>
</feature>
<accession>A0A844HHG0</accession>
<keyword evidence="2" id="KW-0540">Nuclease</keyword>
<protein>
    <submittedName>
        <fullName evidence="9">Ribonuclease G</fullName>
    </submittedName>
</protein>
<keyword evidence="10" id="KW-1185">Reference proteome</keyword>
<reference evidence="9 10" key="1">
    <citation type="submission" date="2019-11" db="EMBL/GenBank/DDBJ databases">
        <authorList>
            <person name="Dong K."/>
        </authorList>
    </citation>
    <scope>NUCLEOTIDE SEQUENCE [LARGE SCALE GENOMIC DNA]</scope>
    <source>
        <strain evidence="9 10">NBRC 112902</strain>
    </source>
</reference>
<dbReference type="InterPro" id="IPR004659">
    <property type="entry name" value="RNase_E/G"/>
</dbReference>
<sequence length="352" mass="37581">MKGRQIVLGQVFGRDAAALMQDGQLEDLIIDAGHLTPLPPGAICRAKVDRLVKGQGGVFLRLPEGERGYLRDRSGLREGQTLLVQVNGSAEDGKAIPVSSRLNFRGRHVIVTPGAPGVNVSRRIRDEDIRAGLAQLGEAAVEDMPDSLGLVFRSASEHAELDEIADELNQLVELARSLMADRDGPPELLLDAPEPAEAAWHDWAEPEPDSVEDGEDAFVLTGATDAVESLLSPRIDLGGGAWAEIEALRALVAVDVNTGSDHSPAAGLKANIALARDLARQLRLRGLGGQIVVDFAPMPKRDRGTLEQILKAAFKAESAETVLIGWTAMGLYEISRKRDRIALSRLATGGAG</sequence>
<dbReference type="AlphaFoldDB" id="A0A844HHG0"/>
<keyword evidence="6" id="KW-0460">Magnesium</keyword>
<dbReference type="PANTHER" id="PTHR30001">
    <property type="entry name" value="RIBONUCLEASE"/>
    <property type="match status" value="1"/>
</dbReference>
<keyword evidence="4" id="KW-0255">Endonuclease</keyword>
<comment type="caution">
    <text evidence="9">The sequence shown here is derived from an EMBL/GenBank/DDBJ whole genome shotgun (WGS) entry which is preliminary data.</text>
</comment>
<evidence type="ECO:0000313" key="10">
    <source>
        <dbReference type="Proteomes" id="UP000449846"/>
    </source>
</evidence>
<keyword evidence="3" id="KW-0479">Metal-binding</keyword>
<keyword evidence="7" id="KW-0694">RNA-binding</keyword>
<evidence type="ECO:0000313" key="9">
    <source>
        <dbReference type="EMBL" id="MTH57864.1"/>
    </source>
</evidence>
<organism evidence="9 10">
    <name type="scientific">Paracoccus litorisediminis</name>
    <dbReference type="NCBI Taxonomy" id="2006130"/>
    <lineage>
        <taxon>Bacteria</taxon>
        <taxon>Pseudomonadati</taxon>
        <taxon>Pseudomonadota</taxon>
        <taxon>Alphaproteobacteria</taxon>
        <taxon>Rhodobacterales</taxon>
        <taxon>Paracoccaceae</taxon>
        <taxon>Paracoccus</taxon>
    </lineage>
</organism>
<evidence type="ECO:0000256" key="4">
    <source>
        <dbReference type="ARBA" id="ARBA00022759"/>
    </source>
</evidence>
<dbReference type="EMBL" id="WMIG01000001">
    <property type="protein sequence ID" value="MTH57864.1"/>
    <property type="molecule type" value="Genomic_DNA"/>
</dbReference>
<evidence type="ECO:0000259" key="8">
    <source>
        <dbReference type="Pfam" id="PF10150"/>
    </source>
</evidence>